<feature type="domain" description="HTH tetR-type" evidence="5">
    <location>
        <begin position="10"/>
        <end position="70"/>
    </location>
</feature>
<dbReference type="InterPro" id="IPR041612">
    <property type="entry name" value="YfiR_C"/>
</dbReference>
<keyword evidence="3" id="KW-0804">Transcription</keyword>
<reference evidence="7" key="1">
    <citation type="submission" date="2016-10" db="EMBL/GenBank/DDBJ databases">
        <authorList>
            <person name="Varghese N."/>
            <person name="Submissions S."/>
        </authorList>
    </citation>
    <scope>NUCLEOTIDE SEQUENCE [LARGE SCALE GENOMIC DNA]</scope>
    <source>
        <strain evidence="7">ATCC 700379</strain>
    </source>
</reference>
<sequence length="199" mass="22671">MPKVSEAHFAQRRKQILQAAQSVFSSKGFEPATMQDIVNEAGMSRGGVYQYFSSTEEMMRALLEDNNMEFEKFIHSLIEKHTSMWNAVQDYLEALAHEAGTPFSIAVYEYFVTGWRNEERKTYLRNRYLKGQSIFLRLFQEGVRRGEFSPQQPIEAITRFFINTSDGIALEAALLGHEAVGAATQIDALKLYLKAALDI</sequence>
<dbReference type="Pfam" id="PF00440">
    <property type="entry name" value="TetR_N"/>
    <property type="match status" value="1"/>
</dbReference>
<dbReference type="OrthoDB" id="9814703at2"/>
<dbReference type="EMBL" id="FOOY01000009">
    <property type="protein sequence ID" value="SFG37935.1"/>
    <property type="molecule type" value="Genomic_DNA"/>
</dbReference>
<evidence type="ECO:0000313" key="6">
    <source>
        <dbReference type="EMBL" id="SFG37935.1"/>
    </source>
</evidence>
<dbReference type="PRINTS" id="PR00455">
    <property type="entry name" value="HTHTETR"/>
</dbReference>
<dbReference type="Pfam" id="PF17922">
    <property type="entry name" value="TetR_C_17"/>
    <property type="match status" value="1"/>
</dbReference>
<feature type="DNA-binding region" description="H-T-H motif" evidence="4">
    <location>
        <begin position="33"/>
        <end position="52"/>
    </location>
</feature>
<dbReference type="GO" id="GO:0003677">
    <property type="term" value="F:DNA binding"/>
    <property type="evidence" value="ECO:0007669"/>
    <property type="project" value="UniProtKB-UniRule"/>
</dbReference>
<dbReference type="RefSeq" id="WP_093671656.1">
    <property type="nucleotide sequence ID" value="NZ_FOOY01000009.1"/>
</dbReference>
<evidence type="ECO:0000313" key="7">
    <source>
        <dbReference type="Proteomes" id="UP000198752"/>
    </source>
</evidence>
<dbReference type="InterPro" id="IPR036271">
    <property type="entry name" value="Tet_transcr_reg_TetR-rel_C_sf"/>
</dbReference>
<dbReference type="PROSITE" id="PS50977">
    <property type="entry name" value="HTH_TETR_2"/>
    <property type="match status" value="1"/>
</dbReference>
<evidence type="ECO:0000256" key="2">
    <source>
        <dbReference type="ARBA" id="ARBA00023125"/>
    </source>
</evidence>
<gene>
    <name evidence="6" type="ORF">SAMN02982927_01533</name>
</gene>
<dbReference type="PANTHER" id="PTHR47506">
    <property type="entry name" value="TRANSCRIPTIONAL REGULATORY PROTEIN"/>
    <property type="match status" value="1"/>
</dbReference>
<dbReference type="STRING" id="269670.SAMN02982927_01533"/>
<dbReference type="Proteomes" id="UP000198752">
    <property type="component" value="Unassembled WGS sequence"/>
</dbReference>
<dbReference type="InterPro" id="IPR009057">
    <property type="entry name" value="Homeodomain-like_sf"/>
</dbReference>
<evidence type="ECO:0000256" key="4">
    <source>
        <dbReference type="PROSITE-ProRule" id="PRU00335"/>
    </source>
</evidence>
<dbReference type="InterPro" id="IPR001647">
    <property type="entry name" value="HTH_TetR"/>
</dbReference>
<accession>A0A1I2RB35</accession>
<dbReference type="SUPFAM" id="SSF48498">
    <property type="entry name" value="Tetracyclin repressor-like, C-terminal domain"/>
    <property type="match status" value="1"/>
</dbReference>
<protein>
    <submittedName>
        <fullName evidence="6">Transcriptional regulator, TetR family</fullName>
    </submittedName>
</protein>
<evidence type="ECO:0000256" key="3">
    <source>
        <dbReference type="ARBA" id="ARBA00023163"/>
    </source>
</evidence>
<evidence type="ECO:0000259" key="5">
    <source>
        <dbReference type="PROSITE" id="PS50977"/>
    </source>
</evidence>
<dbReference type="Gene3D" id="1.10.10.60">
    <property type="entry name" value="Homeodomain-like"/>
    <property type="match status" value="1"/>
</dbReference>
<organism evidence="6 7">
    <name type="scientific">Sporolactobacillus nakayamae</name>
    <dbReference type="NCBI Taxonomy" id="269670"/>
    <lineage>
        <taxon>Bacteria</taxon>
        <taxon>Bacillati</taxon>
        <taxon>Bacillota</taxon>
        <taxon>Bacilli</taxon>
        <taxon>Bacillales</taxon>
        <taxon>Sporolactobacillaceae</taxon>
        <taxon>Sporolactobacillus</taxon>
    </lineage>
</organism>
<evidence type="ECO:0000256" key="1">
    <source>
        <dbReference type="ARBA" id="ARBA00023015"/>
    </source>
</evidence>
<dbReference type="SUPFAM" id="SSF46689">
    <property type="entry name" value="Homeodomain-like"/>
    <property type="match status" value="1"/>
</dbReference>
<dbReference type="PANTHER" id="PTHR47506:SF6">
    <property type="entry name" value="HTH-TYPE TRANSCRIPTIONAL REPRESSOR NEMR"/>
    <property type="match status" value="1"/>
</dbReference>
<proteinExistence type="predicted"/>
<keyword evidence="2 4" id="KW-0238">DNA-binding</keyword>
<dbReference type="Gene3D" id="1.10.357.10">
    <property type="entry name" value="Tetracycline Repressor, domain 2"/>
    <property type="match status" value="1"/>
</dbReference>
<keyword evidence="1" id="KW-0805">Transcription regulation</keyword>
<keyword evidence="7" id="KW-1185">Reference proteome</keyword>
<dbReference type="AlphaFoldDB" id="A0A1I2RB35"/>
<name>A0A1I2RB35_9BACL</name>